<dbReference type="Proteomes" id="UP001202717">
    <property type="component" value="Chromosome"/>
</dbReference>
<evidence type="ECO:0000313" key="2">
    <source>
        <dbReference type="EMBL" id="WCO02197.1"/>
    </source>
</evidence>
<protein>
    <recommendedName>
        <fullName evidence="4">DUF4168 domain-containing protein</fullName>
    </recommendedName>
</protein>
<evidence type="ECO:0000256" key="1">
    <source>
        <dbReference type="SAM" id="SignalP"/>
    </source>
</evidence>
<evidence type="ECO:0000313" key="3">
    <source>
        <dbReference type="Proteomes" id="UP001202717"/>
    </source>
</evidence>
<feature type="signal peptide" evidence="1">
    <location>
        <begin position="1"/>
        <end position="23"/>
    </location>
</feature>
<sequence>MKKQLFLLALGCCAFIGAQSLHAQTPSMSSTNAIIQQDMSAETQAKKVVALFTRTDALSKSQEGKIYKLYESFDKKITNVNGISDAKEKTAKQAKIKHYIEYKMKEILTEEQYAKFLEFNK</sequence>
<gene>
    <name evidence="2" type="ORF">MUN68_001605</name>
</gene>
<keyword evidence="1" id="KW-0732">Signal</keyword>
<dbReference type="EMBL" id="CP116221">
    <property type="protein sequence ID" value="WCO02197.1"/>
    <property type="molecule type" value="Genomic_DNA"/>
</dbReference>
<proteinExistence type="predicted"/>
<keyword evidence="3" id="KW-1185">Reference proteome</keyword>
<accession>A0ABY7RYR1</accession>
<organism evidence="2 3">
    <name type="scientific">Psychroserpens ponticola</name>
    <dbReference type="NCBI Taxonomy" id="2932268"/>
    <lineage>
        <taxon>Bacteria</taxon>
        <taxon>Pseudomonadati</taxon>
        <taxon>Bacteroidota</taxon>
        <taxon>Flavobacteriia</taxon>
        <taxon>Flavobacteriales</taxon>
        <taxon>Flavobacteriaceae</taxon>
        <taxon>Psychroserpens</taxon>
    </lineage>
</organism>
<evidence type="ECO:0008006" key="4">
    <source>
        <dbReference type="Google" id="ProtNLM"/>
    </source>
</evidence>
<reference evidence="2 3" key="1">
    <citation type="submission" date="2023-01" db="EMBL/GenBank/DDBJ databases">
        <title>Psychroserpens ponticola sp. nov., isolated from seawater.</title>
        <authorList>
            <person name="Kristyanto S."/>
            <person name="Jung J."/>
            <person name="Kim J.M."/>
            <person name="Jeon C.O."/>
        </authorList>
    </citation>
    <scope>NUCLEOTIDE SEQUENCE [LARGE SCALE GENOMIC DNA]</scope>
    <source>
        <strain evidence="2 3">MSW6</strain>
    </source>
</reference>
<feature type="chain" id="PRO_5046526567" description="DUF4168 domain-containing protein" evidence="1">
    <location>
        <begin position="24"/>
        <end position="121"/>
    </location>
</feature>
<name>A0ABY7RYR1_9FLAO</name>
<dbReference type="RefSeq" id="WP_249995058.1">
    <property type="nucleotide sequence ID" value="NZ_CP116221.1"/>
</dbReference>